<dbReference type="PANTHER" id="PTHR30273:SF2">
    <property type="entry name" value="PROTEIN FECR"/>
    <property type="match status" value="1"/>
</dbReference>
<reference evidence="4 5" key="1">
    <citation type="submission" date="2019-04" db="EMBL/GenBank/DDBJ databases">
        <title>Niastella caeni sp. nov., isolated from activated sludge.</title>
        <authorList>
            <person name="Sheng M."/>
        </authorList>
    </citation>
    <scope>NUCLEOTIDE SEQUENCE [LARGE SCALE GENOMIC DNA]</scope>
    <source>
        <strain evidence="4 5">HX-2-15</strain>
    </source>
</reference>
<evidence type="ECO:0000259" key="2">
    <source>
        <dbReference type="Pfam" id="PF04773"/>
    </source>
</evidence>
<comment type="caution">
    <text evidence="4">The sequence shown here is derived from an EMBL/GenBank/DDBJ whole genome shotgun (WGS) entry which is preliminary data.</text>
</comment>
<dbReference type="InterPro" id="IPR032508">
    <property type="entry name" value="FecR_C"/>
</dbReference>
<evidence type="ECO:0000313" key="4">
    <source>
        <dbReference type="EMBL" id="THU31602.1"/>
    </source>
</evidence>
<gene>
    <name evidence="4" type="ORF">FAM09_28680</name>
</gene>
<dbReference type="RefSeq" id="WP_136580608.1">
    <property type="nucleotide sequence ID" value="NZ_STFF01000013.1"/>
</dbReference>
<keyword evidence="1" id="KW-1133">Transmembrane helix</keyword>
<dbReference type="OrthoDB" id="1099963at2"/>
<dbReference type="Pfam" id="PF04773">
    <property type="entry name" value="FecR"/>
    <property type="match status" value="1"/>
</dbReference>
<name>A0A4S8HG07_9BACT</name>
<dbReference type="PIRSF" id="PIRSF018266">
    <property type="entry name" value="FecR"/>
    <property type="match status" value="1"/>
</dbReference>
<dbReference type="Proteomes" id="UP000306918">
    <property type="component" value="Unassembled WGS sequence"/>
</dbReference>
<feature type="domain" description="FecR protein" evidence="2">
    <location>
        <begin position="174"/>
        <end position="268"/>
    </location>
</feature>
<keyword evidence="1" id="KW-0472">Membrane</keyword>
<dbReference type="Gene3D" id="3.55.50.30">
    <property type="match status" value="1"/>
</dbReference>
<proteinExistence type="predicted"/>
<evidence type="ECO:0000259" key="3">
    <source>
        <dbReference type="Pfam" id="PF16344"/>
    </source>
</evidence>
<dbReference type="FunFam" id="2.60.120.1440:FF:000001">
    <property type="entry name" value="Putative anti-sigma factor"/>
    <property type="match status" value="1"/>
</dbReference>
<dbReference type="InterPro" id="IPR006860">
    <property type="entry name" value="FecR"/>
</dbReference>
<evidence type="ECO:0000256" key="1">
    <source>
        <dbReference type="SAM" id="Phobius"/>
    </source>
</evidence>
<keyword evidence="5" id="KW-1185">Reference proteome</keyword>
<feature type="domain" description="Protein FecR C-terminal" evidence="3">
    <location>
        <begin position="312"/>
        <end position="380"/>
    </location>
</feature>
<dbReference type="PANTHER" id="PTHR30273">
    <property type="entry name" value="PERIPLASMIC SIGNAL SENSOR AND SIGMA FACTOR ACTIVATOR FECR-RELATED"/>
    <property type="match status" value="1"/>
</dbReference>
<dbReference type="GO" id="GO:0016989">
    <property type="term" value="F:sigma factor antagonist activity"/>
    <property type="evidence" value="ECO:0007669"/>
    <property type="project" value="TreeGrafter"/>
</dbReference>
<accession>A0A4S8HG07</accession>
<dbReference type="Gene3D" id="2.60.120.1440">
    <property type="match status" value="1"/>
</dbReference>
<dbReference type="InterPro" id="IPR012373">
    <property type="entry name" value="Ferrdict_sens_TM"/>
</dbReference>
<dbReference type="Pfam" id="PF16344">
    <property type="entry name" value="FecR_C"/>
    <property type="match status" value="1"/>
</dbReference>
<sequence>MKKKRLIYLIDQYCKGLAGEKEQQELDNWYNQVDYGTQGLKDWIKTTGNSQALIDQLYNNFKHHVKTHQTRVRKLVRLTAIAASLLLLITCSIVLNDLLKKQSLPQTVTAPIVPGREQAVLTLANGQKIILDAQKTGIIYNQNGVAVSKNDQGQLVYAISNRQEAEGKTAFNSIETPRGGQYQVKLPDGTAIWLNAATKLTYPIRFSATERRVQLSGEAYFEVAPNKQHPFTVISGNQEIQVLGTHFNVNAYENEESMRTTLLEGSVKLSSLVTGQWSILKPGEQAVVKANSPFTIDHSPDINQAISWKNGYFLFDDMDIKSIMKVISRWYNVDVIYENVDQNETFGGSFSRDKPISEILQNLQSIGKVHFRITNRTIIVTN</sequence>
<feature type="transmembrane region" description="Helical" evidence="1">
    <location>
        <begin position="75"/>
        <end position="95"/>
    </location>
</feature>
<dbReference type="EMBL" id="STFF01000013">
    <property type="protein sequence ID" value="THU31602.1"/>
    <property type="molecule type" value="Genomic_DNA"/>
</dbReference>
<protein>
    <submittedName>
        <fullName evidence="4">DUF4974 domain-containing protein</fullName>
    </submittedName>
</protein>
<organism evidence="4 5">
    <name type="scientific">Niastella caeni</name>
    <dbReference type="NCBI Taxonomy" id="2569763"/>
    <lineage>
        <taxon>Bacteria</taxon>
        <taxon>Pseudomonadati</taxon>
        <taxon>Bacteroidota</taxon>
        <taxon>Chitinophagia</taxon>
        <taxon>Chitinophagales</taxon>
        <taxon>Chitinophagaceae</taxon>
        <taxon>Niastella</taxon>
    </lineage>
</organism>
<dbReference type="AlphaFoldDB" id="A0A4S8HG07"/>
<evidence type="ECO:0000313" key="5">
    <source>
        <dbReference type="Proteomes" id="UP000306918"/>
    </source>
</evidence>
<keyword evidence="1" id="KW-0812">Transmembrane</keyword>